<accession>A0A2A2WLS7</accession>
<comment type="caution">
    <text evidence="1">The sequence shown here is derived from an EMBL/GenBank/DDBJ whole genome shotgun (WGS) entry which is preliminary data.</text>
</comment>
<proteinExistence type="predicted"/>
<dbReference type="EMBL" id="NTGA01000033">
    <property type="protein sequence ID" value="PAY22003.1"/>
    <property type="molecule type" value="Genomic_DNA"/>
</dbReference>
<reference evidence="2" key="1">
    <citation type="submission" date="2017-09" db="EMBL/GenBank/DDBJ databases">
        <authorList>
            <person name="Zhang Y."/>
            <person name="Huang X."/>
            <person name="Liu J."/>
            <person name="Lu L."/>
            <person name="Peng K."/>
        </authorList>
    </citation>
    <scope>NUCLEOTIDE SEQUENCE [LARGE SCALE GENOMIC DNA]</scope>
    <source>
        <strain evidence="2">S-XJ-1</strain>
    </source>
</reference>
<gene>
    <name evidence="1" type="ORF">CEY15_15935</name>
</gene>
<sequence>MLTSPTFTVPGAEGIAAAYAEMRHYGVTPLVASDWLTEQIEATAHQDIAQQVERNHGAPAERPVTVDARVRREIDRAINVAVAVYNRQRSRVTNLDQIATEAGAAAINRAAVARQTRTNDTDRATLIEPRVDTVQVTPHMAVHYVAAVLTIGPRARAISARFTSNGKNGVRLTHFDVLMP</sequence>
<protein>
    <submittedName>
        <fullName evidence="1">Uncharacterized protein</fullName>
    </submittedName>
</protein>
<dbReference type="OrthoDB" id="9881972at2"/>
<dbReference type="Proteomes" id="UP000218810">
    <property type="component" value="Unassembled WGS sequence"/>
</dbReference>
<keyword evidence="2" id="KW-1185">Reference proteome</keyword>
<dbReference type="AlphaFoldDB" id="A0A2A2WLS7"/>
<organism evidence="1 2">
    <name type="scientific">Dietzia natronolimnaea</name>
    <dbReference type="NCBI Taxonomy" id="161920"/>
    <lineage>
        <taxon>Bacteria</taxon>
        <taxon>Bacillati</taxon>
        <taxon>Actinomycetota</taxon>
        <taxon>Actinomycetes</taxon>
        <taxon>Mycobacteriales</taxon>
        <taxon>Dietziaceae</taxon>
        <taxon>Dietzia</taxon>
    </lineage>
</organism>
<dbReference type="RefSeq" id="WP_067715289.1">
    <property type="nucleotide sequence ID" value="NZ_JBNQFY010000017.1"/>
</dbReference>
<name>A0A2A2WLS7_9ACTN</name>
<evidence type="ECO:0000313" key="2">
    <source>
        <dbReference type="Proteomes" id="UP000218810"/>
    </source>
</evidence>
<evidence type="ECO:0000313" key="1">
    <source>
        <dbReference type="EMBL" id="PAY22003.1"/>
    </source>
</evidence>